<accession>A0A433D7S0</accession>
<dbReference type="CDD" id="cd00167">
    <property type="entry name" value="SANT"/>
    <property type="match status" value="4"/>
</dbReference>
<evidence type="ECO:0000313" key="8">
    <source>
        <dbReference type="Proteomes" id="UP000268093"/>
    </source>
</evidence>
<evidence type="ECO:0000256" key="1">
    <source>
        <dbReference type="ARBA" id="ARBA00023015"/>
    </source>
</evidence>
<evidence type="ECO:0008006" key="9">
    <source>
        <dbReference type="Google" id="ProtNLM"/>
    </source>
</evidence>
<feature type="domain" description="Myb-like" evidence="5">
    <location>
        <begin position="87"/>
        <end position="126"/>
    </location>
</feature>
<dbReference type="Pfam" id="PF00249">
    <property type="entry name" value="Myb_DNA-binding"/>
    <property type="match status" value="2"/>
</dbReference>
<dbReference type="GO" id="GO:0042796">
    <property type="term" value="P:snRNA transcription by RNA polymerase III"/>
    <property type="evidence" value="ECO:0007669"/>
    <property type="project" value="TreeGrafter"/>
</dbReference>
<sequence>MFRFIKQSLTQFRFLTVSARHPLPRSSVSKFWSNEEDHILREAHAKHGNNWPAIALSFQDRSPRACSSRFARLTHDPKPFRERYLAWTEEETCLLREKVAKYGSRWKFLVGRYFPNRAPSQLLNYWAVVGNPRLNLGVWQPEEEKRLLDAVQNSELNWSNVAQRVGTRNQWQCRQKYYRATQSRKKGPFTHEEDKAILDAFRRHPGVWSVIASEVSKVTGFARGPWQCRTHYEYNLDPRVVKDPWTAQEDKILVDAYNRYGPNSLLISRLLPKYRGGVRVSMRIKTLKKRGVIKSRKSEDESEEQHGKEF</sequence>
<dbReference type="SUPFAM" id="SSF46689">
    <property type="entry name" value="Homeodomain-like"/>
    <property type="match status" value="3"/>
</dbReference>
<dbReference type="Proteomes" id="UP000268093">
    <property type="component" value="Unassembled WGS sequence"/>
</dbReference>
<feature type="domain" description="HTH myb-type" evidence="6">
    <location>
        <begin position="86"/>
        <end position="134"/>
    </location>
</feature>
<comment type="caution">
    <text evidence="7">The sequence shown here is derived from an EMBL/GenBank/DDBJ whole genome shotgun (WGS) entry which is preliminary data.</text>
</comment>
<dbReference type="AlphaFoldDB" id="A0A433D7S0"/>
<dbReference type="InterPro" id="IPR009057">
    <property type="entry name" value="Homeodomain-like_sf"/>
</dbReference>
<dbReference type="GO" id="GO:0000978">
    <property type="term" value="F:RNA polymerase II cis-regulatory region sequence-specific DNA binding"/>
    <property type="evidence" value="ECO:0007669"/>
    <property type="project" value="TreeGrafter"/>
</dbReference>
<organism evidence="7 8">
    <name type="scientific">Jimgerdemannia flammicorona</name>
    <dbReference type="NCBI Taxonomy" id="994334"/>
    <lineage>
        <taxon>Eukaryota</taxon>
        <taxon>Fungi</taxon>
        <taxon>Fungi incertae sedis</taxon>
        <taxon>Mucoromycota</taxon>
        <taxon>Mucoromycotina</taxon>
        <taxon>Endogonomycetes</taxon>
        <taxon>Endogonales</taxon>
        <taxon>Endogonaceae</taxon>
        <taxon>Jimgerdemannia</taxon>
    </lineage>
</organism>
<dbReference type="SMART" id="SM00717">
    <property type="entry name" value="SANT"/>
    <property type="match status" value="5"/>
</dbReference>
<protein>
    <recommendedName>
        <fullName evidence="9">Homeodomain-like protein</fullName>
    </recommendedName>
</protein>
<dbReference type="InterPro" id="IPR051575">
    <property type="entry name" value="Myb-like_DNA-bd"/>
</dbReference>
<dbReference type="GO" id="GO:0001006">
    <property type="term" value="F:RNA polymerase III type 3 promoter sequence-specific DNA binding"/>
    <property type="evidence" value="ECO:0007669"/>
    <property type="project" value="TreeGrafter"/>
</dbReference>
<feature type="domain" description="HTH myb-type" evidence="6">
    <location>
        <begin position="32"/>
        <end position="78"/>
    </location>
</feature>
<keyword evidence="3" id="KW-0804">Transcription</keyword>
<dbReference type="GO" id="GO:0042795">
    <property type="term" value="P:snRNA transcription by RNA polymerase II"/>
    <property type="evidence" value="ECO:0007669"/>
    <property type="project" value="TreeGrafter"/>
</dbReference>
<name>A0A433D7S0_9FUNG</name>
<dbReference type="Gene3D" id="1.10.10.60">
    <property type="entry name" value="Homeodomain-like"/>
    <property type="match status" value="4"/>
</dbReference>
<feature type="domain" description="Myb-like" evidence="5">
    <location>
        <begin position="183"/>
        <end position="236"/>
    </location>
</feature>
<keyword evidence="4" id="KW-0539">Nucleus</keyword>
<dbReference type="Pfam" id="PF13921">
    <property type="entry name" value="Myb_DNA-bind_6"/>
    <property type="match status" value="1"/>
</dbReference>
<feature type="domain" description="HTH myb-type" evidence="6">
    <location>
        <begin position="181"/>
        <end position="240"/>
    </location>
</feature>
<evidence type="ECO:0000313" key="7">
    <source>
        <dbReference type="EMBL" id="RUP46899.1"/>
    </source>
</evidence>
<proteinExistence type="predicted"/>
<keyword evidence="8" id="KW-1185">Reference proteome</keyword>
<dbReference type="InterPro" id="IPR001005">
    <property type="entry name" value="SANT/Myb"/>
</dbReference>
<evidence type="ECO:0000256" key="3">
    <source>
        <dbReference type="ARBA" id="ARBA00023163"/>
    </source>
</evidence>
<evidence type="ECO:0000256" key="4">
    <source>
        <dbReference type="ARBA" id="ARBA00023242"/>
    </source>
</evidence>
<dbReference type="PANTHER" id="PTHR46621">
    <property type="entry name" value="SNRNA-ACTIVATING PROTEIN COMPLEX SUBUNIT 4"/>
    <property type="match status" value="1"/>
</dbReference>
<reference evidence="7 8" key="1">
    <citation type="journal article" date="2018" name="New Phytol.">
        <title>Phylogenomics of Endogonaceae and evolution of mycorrhizas within Mucoromycota.</title>
        <authorList>
            <person name="Chang Y."/>
            <person name="Desiro A."/>
            <person name="Na H."/>
            <person name="Sandor L."/>
            <person name="Lipzen A."/>
            <person name="Clum A."/>
            <person name="Barry K."/>
            <person name="Grigoriev I.V."/>
            <person name="Martin F.M."/>
            <person name="Stajich J.E."/>
            <person name="Smith M.E."/>
            <person name="Bonito G."/>
            <person name="Spatafora J.W."/>
        </authorList>
    </citation>
    <scope>NUCLEOTIDE SEQUENCE [LARGE SCALE GENOMIC DNA]</scope>
    <source>
        <strain evidence="7 8">GMNB39</strain>
    </source>
</reference>
<evidence type="ECO:0000259" key="5">
    <source>
        <dbReference type="PROSITE" id="PS50090"/>
    </source>
</evidence>
<keyword evidence="1" id="KW-0805">Transcription regulation</keyword>
<evidence type="ECO:0000259" key="6">
    <source>
        <dbReference type="PROSITE" id="PS51294"/>
    </source>
</evidence>
<evidence type="ECO:0000256" key="2">
    <source>
        <dbReference type="ARBA" id="ARBA00023125"/>
    </source>
</evidence>
<dbReference type="PROSITE" id="PS50090">
    <property type="entry name" value="MYB_LIKE"/>
    <property type="match status" value="4"/>
</dbReference>
<dbReference type="InterPro" id="IPR017930">
    <property type="entry name" value="Myb_dom"/>
</dbReference>
<dbReference type="EMBL" id="RBNI01005251">
    <property type="protein sequence ID" value="RUP46899.1"/>
    <property type="molecule type" value="Genomic_DNA"/>
</dbReference>
<feature type="domain" description="Myb-like" evidence="5">
    <location>
        <begin position="131"/>
        <end position="181"/>
    </location>
</feature>
<dbReference type="OrthoDB" id="2143914at2759"/>
<feature type="domain" description="Myb-like" evidence="5">
    <location>
        <begin position="32"/>
        <end position="74"/>
    </location>
</feature>
<dbReference type="PANTHER" id="PTHR46621:SF1">
    <property type="entry name" value="SNRNA-ACTIVATING PROTEIN COMPLEX SUBUNIT 4"/>
    <property type="match status" value="1"/>
</dbReference>
<dbReference type="PROSITE" id="PS51294">
    <property type="entry name" value="HTH_MYB"/>
    <property type="match status" value="3"/>
</dbReference>
<keyword evidence="2" id="KW-0238">DNA-binding</keyword>
<gene>
    <name evidence="7" type="ORF">BC936DRAFT_146404</name>
</gene>
<dbReference type="GO" id="GO:0019185">
    <property type="term" value="C:snRNA-activating protein complex"/>
    <property type="evidence" value="ECO:0007669"/>
    <property type="project" value="TreeGrafter"/>
</dbReference>